<dbReference type="PANTHER" id="PTHR19853">
    <property type="entry name" value="WD REPEAT CONTAINING PROTEIN 3 WDR3"/>
    <property type="match status" value="1"/>
</dbReference>
<feature type="repeat" description="WD" evidence="6">
    <location>
        <begin position="379"/>
        <end position="419"/>
    </location>
</feature>
<evidence type="ECO:0000259" key="9">
    <source>
        <dbReference type="Pfam" id="PF04003"/>
    </source>
</evidence>
<dbReference type="Pfam" id="PF25173">
    <property type="entry name" value="Beta-prop_WDR3_1st"/>
    <property type="match status" value="1"/>
</dbReference>
<dbReference type="AlphaFoldDB" id="A0A0A8L4Z9"/>
<dbReference type="GO" id="GO:0030515">
    <property type="term" value="F:snoRNA binding"/>
    <property type="evidence" value="ECO:0007669"/>
    <property type="project" value="TreeGrafter"/>
</dbReference>
<evidence type="ECO:0000256" key="6">
    <source>
        <dbReference type="PROSITE-ProRule" id="PRU00221"/>
    </source>
</evidence>
<evidence type="ECO:0000256" key="2">
    <source>
        <dbReference type="ARBA" id="ARBA00022574"/>
    </source>
</evidence>
<keyword evidence="7" id="KW-0175">Coiled coil</keyword>
<dbReference type="PROSITE" id="PS50294">
    <property type="entry name" value="WD_REPEATS_REGION"/>
    <property type="match status" value="7"/>
</dbReference>
<feature type="repeat" description="WD" evidence="6">
    <location>
        <begin position="76"/>
        <end position="110"/>
    </location>
</feature>
<name>A0A0A8L4Z9_9SACH</name>
<keyword evidence="11" id="KW-1185">Reference proteome</keyword>
<evidence type="ECO:0000256" key="8">
    <source>
        <dbReference type="SAM" id="MobiDB-lite"/>
    </source>
</evidence>
<evidence type="ECO:0000256" key="1">
    <source>
        <dbReference type="ARBA" id="ARBA00004604"/>
    </source>
</evidence>
<dbReference type="InterPro" id="IPR019775">
    <property type="entry name" value="WD40_repeat_CS"/>
</dbReference>
<accession>A0A0A8L4Z9</accession>
<dbReference type="FunFam" id="2.130.10.10:FF:000157">
    <property type="entry name" value="WD repeat domain 3"/>
    <property type="match status" value="1"/>
</dbReference>
<dbReference type="CDD" id="cd00200">
    <property type="entry name" value="WD40"/>
    <property type="match status" value="1"/>
</dbReference>
<evidence type="ECO:0000256" key="3">
    <source>
        <dbReference type="ARBA" id="ARBA00022737"/>
    </source>
</evidence>
<evidence type="ECO:0000313" key="10">
    <source>
        <dbReference type="EMBL" id="CDO93982.1"/>
    </source>
</evidence>
<dbReference type="InterPro" id="IPR015943">
    <property type="entry name" value="WD40/YVTN_repeat-like_dom_sf"/>
</dbReference>
<feature type="repeat" description="WD" evidence="6">
    <location>
        <begin position="460"/>
        <end position="494"/>
    </location>
</feature>
<keyword evidence="3" id="KW-0677">Repeat</keyword>
<evidence type="ECO:0000256" key="7">
    <source>
        <dbReference type="SAM" id="Coils"/>
    </source>
</evidence>
<protein>
    <submittedName>
        <fullName evidence="10">WGS project CCBQ000000000 data, contig 00102</fullName>
    </submittedName>
</protein>
<dbReference type="Gene3D" id="2.130.10.10">
    <property type="entry name" value="YVTN repeat-like/Quinoprotein amine dehydrogenase"/>
    <property type="match status" value="4"/>
</dbReference>
<dbReference type="Proteomes" id="UP000031516">
    <property type="component" value="Unassembled WGS sequence"/>
</dbReference>
<feature type="repeat" description="WD" evidence="6">
    <location>
        <begin position="644"/>
        <end position="676"/>
    </location>
</feature>
<dbReference type="FunFam" id="2.130.10.10:FF:001139">
    <property type="entry name" value="DIP2p Nucleolar protein"/>
    <property type="match status" value="1"/>
</dbReference>
<dbReference type="Pfam" id="PF25172">
    <property type="entry name" value="Beta-prop_WDR3_2nd"/>
    <property type="match status" value="1"/>
</dbReference>
<feature type="coiled-coil region" evidence="7">
    <location>
        <begin position="859"/>
        <end position="886"/>
    </location>
</feature>
<sequence>MVKSYQRFEQSSLFGLISTSSQSIFLPANNSTSAKLITGGLENIQIWTLKTNEVQVLTDGLPIGAVETKLSKPAVVTAMCFHRQTELLCVGYDDGVIKVWDLLSKSVLMQFNGHKSAVTVLRLDSEGTRLVSGSKDSDLIIWDLVGEVGLLKLRSHKDAITGVWADEKMDWLVSVAKDGLIKVWDLKAGGQCVETHMAHTGQCWSMAIDEEVIITTSMDSQVKVWELDLEKSNGEKIIERGTFETESKQRGVSTEFVTAPNGTRFFYIQNNDKTVEIFRIRPEEEIRKALNKREKRLRDKGASEEEIKQAINPNDISVLFHPLSTVRSTYKIKSANWVQASNTKLEVVVTTSNNTIESYQVPYNKRDAEPSVKRYNVEIQGHRTDIRSMDISNDGKLLSTASNGELKIWNLKTNKCIRTFYCGYALCSKMLPGGLLVVVGTRQGELQLFDLASSTLLSTTEAHSAAIWSLDLTANGKRLVTGSADKSCKFWDFEVVEQLVPGTKDKYLPQLQLVHDTTLELTDDILAVRISYDDKYLAVSLLDNTVKVFFFDSLKFYLSLYGHKLPVLSIDFSVDSKMLITSSADKNIKIWGVDFGDCHKSIFAHQDSIMSVRFEADTHNFFSCGKDGVVKRWDGDKFDCIQKLNGHQSEVWCMAVSPDGRTVVSTSHDHSIRVWQETDDQVFLEEEKEREMEEEYEETLLKSLEGGSGDDQFSKDKKSAEDDTLDEVSGVNKQTLESLKAGEKLMEALDLGITEIESWEHYEKTLKSWKKKKSGEPPIKPQGNAILIAMKSKPEKYILDTLAKIKPSQLEDSLLILPFSYVIKFFKFFDVVMKQKNLVQLHLSLICKILFFVVRTNNRELVAQKNEELKQRIERVKTNIRSMLQKNADDLGFNIAGLTFIKQQWNLRHNLEFTDDYQQLEHEKKIAKKRVFETVR</sequence>
<dbReference type="InterPro" id="IPR036322">
    <property type="entry name" value="WD40_repeat_dom_sf"/>
</dbReference>
<feature type="repeat" description="WD" evidence="6">
    <location>
        <begin position="111"/>
        <end position="144"/>
    </location>
</feature>
<dbReference type="GO" id="GO:0030490">
    <property type="term" value="P:maturation of SSU-rRNA"/>
    <property type="evidence" value="ECO:0007669"/>
    <property type="project" value="TreeGrafter"/>
</dbReference>
<comment type="similarity">
    <text evidence="5">Belongs to the WD repeat WDR3/UTP12 family.</text>
</comment>
<reference evidence="10 11" key="1">
    <citation type="submission" date="2014-03" db="EMBL/GenBank/DDBJ databases">
        <title>The genome of Kluyveromyces dobzhanskii.</title>
        <authorList>
            <person name="Nystedt B."/>
            <person name="Astrom S."/>
        </authorList>
    </citation>
    <scope>NUCLEOTIDE SEQUENCE [LARGE SCALE GENOMIC DNA]</scope>
    <source>
        <strain evidence="10 11">CBS 2104</strain>
    </source>
</reference>
<dbReference type="SUPFAM" id="SSF50978">
    <property type="entry name" value="WD40 repeat-like"/>
    <property type="match status" value="2"/>
</dbReference>
<gene>
    <name evidence="10" type="ORF">KLDO_g2268</name>
</gene>
<comment type="caution">
    <text evidence="10">The sequence shown here is derived from an EMBL/GenBank/DDBJ whole genome shotgun (WGS) entry which is preliminary data.</text>
</comment>
<dbReference type="GO" id="GO:0034388">
    <property type="term" value="C:Pwp2p-containing subcomplex of 90S preribosome"/>
    <property type="evidence" value="ECO:0007669"/>
    <property type="project" value="TreeGrafter"/>
</dbReference>
<dbReference type="GO" id="GO:0032040">
    <property type="term" value="C:small-subunit processome"/>
    <property type="evidence" value="ECO:0007669"/>
    <property type="project" value="TreeGrafter"/>
</dbReference>
<feature type="repeat" description="WD" evidence="6">
    <location>
        <begin position="153"/>
        <end position="189"/>
    </location>
</feature>
<dbReference type="PROSITE" id="PS00678">
    <property type="entry name" value="WD_REPEATS_1"/>
    <property type="match status" value="5"/>
</dbReference>
<evidence type="ECO:0000256" key="5">
    <source>
        <dbReference type="ARBA" id="ARBA00038229"/>
    </source>
</evidence>
<feature type="repeat" description="WD" evidence="6">
    <location>
        <begin position="560"/>
        <end position="601"/>
    </location>
</feature>
<feature type="compositionally biased region" description="Basic and acidic residues" evidence="8">
    <location>
        <begin position="712"/>
        <end position="721"/>
    </location>
</feature>
<organism evidence="10 11">
    <name type="scientific">Kluyveromyces dobzhanskii CBS 2104</name>
    <dbReference type="NCBI Taxonomy" id="1427455"/>
    <lineage>
        <taxon>Eukaryota</taxon>
        <taxon>Fungi</taxon>
        <taxon>Dikarya</taxon>
        <taxon>Ascomycota</taxon>
        <taxon>Saccharomycotina</taxon>
        <taxon>Saccharomycetes</taxon>
        <taxon>Saccharomycetales</taxon>
        <taxon>Saccharomycetaceae</taxon>
        <taxon>Kluyveromyces</taxon>
    </lineage>
</organism>
<evidence type="ECO:0000256" key="4">
    <source>
        <dbReference type="ARBA" id="ARBA00023242"/>
    </source>
</evidence>
<dbReference type="EMBL" id="CCBQ010000027">
    <property type="protein sequence ID" value="CDO93982.1"/>
    <property type="molecule type" value="Genomic_DNA"/>
</dbReference>
<feature type="domain" description="Small-subunit processome Utp12" evidence="9">
    <location>
        <begin position="794"/>
        <end position="903"/>
    </location>
</feature>
<comment type="subcellular location">
    <subcellularLocation>
        <location evidence="1">Nucleus</location>
        <location evidence="1">Nucleolus</location>
    </subcellularLocation>
</comment>
<dbReference type="PANTHER" id="PTHR19853:SF0">
    <property type="entry name" value="WD REPEAT-CONTAINING PROTEIN 3"/>
    <property type="match status" value="1"/>
</dbReference>
<keyword evidence="2 6" id="KW-0853">WD repeat</keyword>
<evidence type="ECO:0000313" key="11">
    <source>
        <dbReference type="Proteomes" id="UP000031516"/>
    </source>
</evidence>
<dbReference type="Pfam" id="PF04003">
    <property type="entry name" value="Utp12"/>
    <property type="match status" value="1"/>
</dbReference>
<dbReference type="InterPro" id="IPR007148">
    <property type="entry name" value="SSU_processome_Utp12"/>
</dbReference>
<dbReference type="OrthoDB" id="407922at2759"/>
<feature type="repeat" description="WD" evidence="6">
    <location>
        <begin position="602"/>
        <end position="634"/>
    </location>
</feature>
<dbReference type="PRINTS" id="PR00320">
    <property type="entry name" value="GPROTEINBRPT"/>
</dbReference>
<dbReference type="PROSITE" id="PS50082">
    <property type="entry name" value="WD_REPEATS_2"/>
    <property type="match status" value="8"/>
</dbReference>
<dbReference type="InterPro" id="IPR051570">
    <property type="entry name" value="TBC1_cilium_biogenesis"/>
</dbReference>
<proteinExistence type="inferred from homology"/>
<dbReference type="FunFam" id="2.130.10.10:FF:000178">
    <property type="entry name" value="WD repeat domain 3"/>
    <property type="match status" value="1"/>
</dbReference>
<dbReference type="SMART" id="SM00320">
    <property type="entry name" value="WD40"/>
    <property type="match status" value="11"/>
</dbReference>
<keyword evidence="4" id="KW-0539">Nucleus</keyword>
<feature type="region of interest" description="Disordered" evidence="8">
    <location>
        <begin position="694"/>
        <end position="728"/>
    </location>
</feature>
<dbReference type="InterPro" id="IPR020472">
    <property type="entry name" value="WD40_PAC1"/>
</dbReference>
<dbReference type="InterPro" id="IPR001680">
    <property type="entry name" value="WD40_rpt"/>
</dbReference>